<dbReference type="InterPro" id="IPR004474">
    <property type="entry name" value="LytR_CpsA_psr"/>
</dbReference>
<dbReference type="Gene3D" id="3.40.630.190">
    <property type="entry name" value="LCP protein"/>
    <property type="match status" value="1"/>
</dbReference>
<evidence type="ECO:0000256" key="2">
    <source>
        <dbReference type="SAM" id="MobiDB-lite"/>
    </source>
</evidence>
<evidence type="ECO:0000256" key="3">
    <source>
        <dbReference type="SAM" id="Phobius"/>
    </source>
</evidence>
<gene>
    <name evidence="5" type="ORF">LCIT_09410</name>
</gene>
<evidence type="ECO:0000256" key="1">
    <source>
        <dbReference type="ARBA" id="ARBA00006068"/>
    </source>
</evidence>
<protein>
    <submittedName>
        <fullName evidence="5">LytR family transcriptional regulator</fullName>
    </submittedName>
</protein>
<organism evidence="5 6">
    <name type="scientific">Leuconostoc citreum</name>
    <dbReference type="NCBI Taxonomy" id="33964"/>
    <lineage>
        <taxon>Bacteria</taxon>
        <taxon>Bacillati</taxon>
        <taxon>Bacillota</taxon>
        <taxon>Bacilli</taxon>
        <taxon>Lactobacillales</taxon>
        <taxon>Lactobacillaceae</taxon>
        <taxon>Leuconostoc</taxon>
    </lineage>
</organism>
<dbReference type="InterPro" id="IPR050922">
    <property type="entry name" value="LytR/CpsA/Psr_CW_biosynth"/>
</dbReference>
<keyword evidence="3" id="KW-0472">Membrane</keyword>
<comment type="caution">
    <text evidence="5">The sequence shown here is derived from an EMBL/GenBank/DDBJ whole genome shotgun (WGS) entry which is preliminary data.</text>
</comment>
<keyword evidence="3" id="KW-0812">Transmembrane</keyword>
<proteinExistence type="inferred from homology"/>
<sequence length="414" mass="45402">MSNENKRSDNLSDQDQTTMSRVEQRQPKKRSKKRIILMILGFLILLGAGFGTYYASSVKSSLDKAYFATGLGSEKEASTLIKEKKPISFLVLGTDTGTDGGFGSGRDRVGLTDSLMLVTVNPQKETTTLVSVPRDIMTSISGFESSFPQKLNAAYAFREASDDKASLGDGVGTTMETIQKMFNIPINYFAMVNMSGLGDVVDQLGGVKAKSPLSFKFSQDTAHEDGNNLYDFTEGKTSFEYAADGENFKKYDKMDGKAALAFSRMRYQDPQGDYGRTQRQRILLQAIMTKIKSDPSTILNTKFISATTKNIASNMKMSDMLALGSNYMNATKTIDSYTVQGEGEMYDGVSYQRVTTAQRQAITNKLRAALELKPEDTGSEFGSTVTESQIAQVGSADTLFSQFNTKSNENLTSN</sequence>
<feature type="compositionally biased region" description="Polar residues" evidence="2">
    <location>
        <begin position="11"/>
        <end position="21"/>
    </location>
</feature>
<feature type="region of interest" description="Disordered" evidence="2">
    <location>
        <begin position="1"/>
        <end position="27"/>
    </location>
</feature>
<dbReference type="PANTHER" id="PTHR33392">
    <property type="entry name" value="POLYISOPRENYL-TEICHOIC ACID--PEPTIDOGLYCAN TEICHOIC ACID TRANSFERASE TAGU"/>
    <property type="match status" value="1"/>
</dbReference>
<dbReference type="PANTHER" id="PTHR33392:SF6">
    <property type="entry name" value="POLYISOPRENYL-TEICHOIC ACID--PEPTIDOGLYCAN TEICHOIC ACID TRANSFERASE TAGU"/>
    <property type="match status" value="1"/>
</dbReference>
<feature type="compositionally biased region" description="Basic and acidic residues" evidence="2">
    <location>
        <begin position="1"/>
        <end position="10"/>
    </location>
</feature>
<dbReference type="RefSeq" id="WP_040176860.1">
    <property type="nucleotide sequence ID" value="NZ_BJJW01000006.1"/>
</dbReference>
<name>A0A5A5TZZ8_LEUCI</name>
<feature type="transmembrane region" description="Helical" evidence="3">
    <location>
        <begin position="35"/>
        <end position="55"/>
    </location>
</feature>
<dbReference type="Proteomes" id="UP000323274">
    <property type="component" value="Unassembled WGS sequence"/>
</dbReference>
<dbReference type="AlphaFoldDB" id="A0A5A5TZZ8"/>
<dbReference type="Pfam" id="PF03816">
    <property type="entry name" value="LytR_cpsA_psr"/>
    <property type="match status" value="1"/>
</dbReference>
<dbReference type="NCBIfam" id="TIGR00350">
    <property type="entry name" value="lytR_cpsA_psr"/>
    <property type="match status" value="1"/>
</dbReference>
<accession>A0A5A5TZZ8</accession>
<dbReference type="EMBL" id="BJJW01000006">
    <property type="protein sequence ID" value="GDZ83699.1"/>
    <property type="molecule type" value="Genomic_DNA"/>
</dbReference>
<reference evidence="5 6" key="1">
    <citation type="submission" date="2019-04" db="EMBL/GenBank/DDBJ databases">
        <title>A pseudo-fructophilic Leuconostoc citreum strain F192-5 isolated from peel of satsuma mandarin: the first report for isolation and characterization of strain-dependent fructophilic-like characteristics.</title>
        <authorList>
            <person name="Maeno S."/>
            <person name="Tanizawa Y."/>
            <person name="Kajikawa A."/>
            <person name="Kanesaki Y."/>
            <person name="Kubota E."/>
            <person name="Arita M."/>
            <person name="Leon D."/>
            <person name="Endo A."/>
        </authorList>
    </citation>
    <scope>NUCLEOTIDE SEQUENCE [LARGE SCALE GENOMIC DNA]</scope>
    <source>
        <strain evidence="5 6">F192-5</strain>
    </source>
</reference>
<evidence type="ECO:0000313" key="6">
    <source>
        <dbReference type="Proteomes" id="UP000323274"/>
    </source>
</evidence>
<evidence type="ECO:0000313" key="5">
    <source>
        <dbReference type="EMBL" id="GDZ83699.1"/>
    </source>
</evidence>
<feature type="domain" description="Cell envelope-related transcriptional attenuator" evidence="4">
    <location>
        <begin position="112"/>
        <end position="292"/>
    </location>
</feature>
<keyword evidence="3" id="KW-1133">Transmembrane helix</keyword>
<comment type="similarity">
    <text evidence="1">Belongs to the LytR/CpsA/Psr (LCP) family.</text>
</comment>
<evidence type="ECO:0000259" key="4">
    <source>
        <dbReference type="Pfam" id="PF03816"/>
    </source>
</evidence>